<evidence type="ECO:0000313" key="15">
    <source>
        <dbReference type="Proteomes" id="UP000321523"/>
    </source>
</evidence>
<keyword evidence="6 12" id="KW-1003">Cell membrane</keyword>
<evidence type="ECO:0000256" key="7">
    <source>
        <dbReference type="ARBA" id="ARBA00022519"/>
    </source>
</evidence>
<keyword evidence="11 12" id="KW-0472">Membrane</keyword>
<evidence type="ECO:0000256" key="11">
    <source>
        <dbReference type="ARBA" id="ARBA00023136"/>
    </source>
</evidence>
<evidence type="ECO:0000256" key="5">
    <source>
        <dbReference type="ARBA" id="ARBA00022448"/>
    </source>
</evidence>
<feature type="region of interest" description="Disordered" evidence="13">
    <location>
        <begin position="46"/>
        <end position="76"/>
    </location>
</feature>
<evidence type="ECO:0000256" key="10">
    <source>
        <dbReference type="ARBA" id="ARBA00022989"/>
    </source>
</evidence>
<evidence type="ECO:0000256" key="1">
    <source>
        <dbReference type="ARBA" id="ARBA00002442"/>
    </source>
</evidence>
<dbReference type="InterPro" id="IPR007078">
    <property type="entry name" value="Haem_export_protD_CcmD"/>
</dbReference>
<dbReference type="GO" id="GO:0005886">
    <property type="term" value="C:plasma membrane"/>
    <property type="evidence" value="ECO:0007669"/>
    <property type="project" value="UniProtKB-SubCell"/>
</dbReference>
<accession>A0A512DNP4</accession>
<evidence type="ECO:0000256" key="13">
    <source>
        <dbReference type="SAM" id="MobiDB-lite"/>
    </source>
</evidence>
<gene>
    <name evidence="14" type="ORF">SAE02_22530</name>
</gene>
<dbReference type="GO" id="GO:1903607">
    <property type="term" value="P:cytochrome c biosynthetic process"/>
    <property type="evidence" value="ECO:0007669"/>
    <property type="project" value="TreeGrafter"/>
</dbReference>
<keyword evidence="7 12" id="KW-0997">Cell inner membrane</keyword>
<dbReference type="AlphaFoldDB" id="A0A512DNP4"/>
<comment type="similarity">
    <text evidence="3 12">Belongs to the CcmD/CycX/HelD family.</text>
</comment>
<comment type="function">
    <text evidence="1 12">Required for the export of heme to the periplasm for the biogenesis of c-type cytochromes.</text>
</comment>
<keyword evidence="8 12" id="KW-0812">Transmembrane</keyword>
<evidence type="ECO:0000256" key="2">
    <source>
        <dbReference type="ARBA" id="ARBA00004377"/>
    </source>
</evidence>
<reference evidence="14 15" key="1">
    <citation type="submission" date="2019-07" db="EMBL/GenBank/DDBJ databases">
        <title>Whole genome shotgun sequence of Skermanella aerolata NBRC 106429.</title>
        <authorList>
            <person name="Hosoyama A."/>
            <person name="Uohara A."/>
            <person name="Ohji S."/>
            <person name="Ichikawa N."/>
        </authorList>
    </citation>
    <scope>NUCLEOTIDE SEQUENCE [LARGE SCALE GENOMIC DNA]</scope>
    <source>
        <strain evidence="14 15">NBRC 106429</strain>
    </source>
</reference>
<dbReference type="GO" id="GO:0015886">
    <property type="term" value="P:heme transport"/>
    <property type="evidence" value="ECO:0007669"/>
    <property type="project" value="InterPro"/>
</dbReference>
<dbReference type="Pfam" id="PF04995">
    <property type="entry name" value="CcmD"/>
    <property type="match status" value="1"/>
</dbReference>
<keyword evidence="10 12" id="KW-1133">Transmembrane helix</keyword>
<evidence type="ECO:0000313" key="14">
    <source>
        <dbReference type="EMBL" id="GEO38105.1"/>
    </source>
</evidence>
<comment type="subcellular location">
    <subcellularLocation>
        <location evidence="2 12">Cell inner membrane</location>
        <topology evidence="2 12">Single-pass membrane protein</topology>
    </subcellularLocation>
</comment>
<evidence type="ECO:0000256" key="6">
    <source>
        <dbReference type="ARBA" id="ARBA00022475"/>
    </source>
</evidence>
<evidence type="ECO:0000256" key="3">
    <source>
        <dbReference type="ARBA" id="ARBA00008741"/>
    </source>
</evidence>
<evidence type="ECO:0000256" key="8">
    <source>
        <dbReference type="ARBA" id="ARBA00022692"/>
    </source>
</evidence>
<keyword evidence="5 12" id="KW-0813">Transport</keyword>
<dbReference type="PANTHER" id="PTHR37531:SF1">
    <property type="entry name" value="HEME EXPORTER PROTEIN D"/>
    <property type="match status" value="1"/>
</dbReference>
<feature type="transmembrane region" description="Helical" evidence="12">
    <location>
        <begin position="12"/>
        <end position="33"/>
    </location>
</feature>
<proteinExistence type="inferred from homology"/>
<name>A0A512DNP4_9PROT</name>
<dbReference type="RefSeq" id="WP_044428900.1">
    <property type="nucleotide sequence ID" value="NZ_BJYZ01000009.1"/>
</dbReference>
<dbReference type="PANTHER" id="PTHR37531">
    <property type="entry name" value="HEME EXPORTER PROTEIN D"/>
    <property type="match status" value="1"/>
</dbReference>
<dbReference type="InterPro" id="IPR052075">
    <property type="entry name" value="Heme_exporter_D"/>
</dbReference>
<dbReference type="EMBL" id="BJYZ01000009">
    <property type="protein sequence ID" value="GEO38105.1"/>
    <property type="molecule type" value="Genomic_DNA"/>
</dbReference>
<evidence type="ECO:0000256" key="12">
    <source>
        <dbReference type="RuleBase" id="RU363101"/>
    </source>
</evidence>
<keyword evidence="9 12" id="KW-0201">Cytochrome c-type biogenesis</keyword>
<sequence>MAEFFSMGGYAAYVWPAYGVAAVILVAMLIVSLRGLRRHEALLKTLETSRPRRRERSRRAPVSASGTVPAAEGHEG</sequence>
<organism evidence="14 15">
    <name type="scientific">Skermanella aerolata</name>
    <dbReference type="NCBI Taxonomy" id="393310"/>
    <lineage>
        <taxon>Bacteria</taxon>
        <taxon>Pseudomonadati</taxon>
        <taxon>Pseudomonadota</taxon>
        <taxon>Alphaproteobacteria</taxon>
        <taxon>Rhodospirillales</taxon>
        <taxon>Azospirillaceae</taxon>
        <taxon>Skermanella</taxon>
    </lineage>
</organism>
<dbReference type="Proteomes" id="UP000321523">
    <property type="component" value="Unassembled WGS sequence"/>
</dbReference>
<evidence type="ECO:0000256" key="9">
    <source>
        <dbReference type="ARBA" id="ARBA00022748"/>
    </source>
</evidence>
<protein>
    <recommendedName>
        <fullName evidence="4 12">Heme exporter protein D</fullName>
    </recommendedName>
</protein>
<keyword evidence="15" id="KW-1185">Reference proteome</keyword>
<dbReference type="NCBIfam" id="TIGR03141">
    <property type="entry name" value="cytochro_ccmD"/>
    <property type="match status" value="1"/>
</dbReference>
<dbReference type="GO" id="GO:0017004">
    <property type="term" value="P:cytochrome complex assembly"/>
    <property type="evidence" value="ECO:0007669"/>
    <property type="project" value="UniProtKB-KW"/>
</dbReference>
<evidence type="ECO:0000256" key="4">
    <source>
        <dbReference type="ARBA" id="ARBA00016461"/>
    </source>
</evidence>
<comment type="caution">
    <text evidence="14">The sequence shown here is derived from an EMBL/GenBank/DDBJ whole genome shotgun (WGS) entry which is preliminary data.</text>
</comment>